<dbReference type="PROSITE" id="PS51186">
    <property type="entry name" value="GNAT"/>
    <property type="match status" value="1"/>
</dbReference>
<dbReference type="GO" id="GO:1990189">
    <property type="term" value="F:protein N-terminal-serine acetyltransferase activity"/>
    <property type="evidence" value="ECO:0007669"/>
    <property type="project" value="TreeGrafter"/>
</dbReference>
<evidence type="ECO:0000259" key="1">
    <source>
        <dbReference type="PROSITE" id="PS51186"/>
    </source>
</evidence>
<gene>
    <name evidence="2" type="ORF">J7S33_06060</name>
</gene>
<dbReference type="GO" id="GO:0008999">
    <property type="term" value="F:protein-N-terminal-alanine acetyltransferase activity"/>
    <property type="evidence" value="ECO:0007669"/>
    <property type="project" value="TreeGrafter"/>
</dbReference>
<protein>
    <submittedName>
        <fullName evidence="2">GNAT family N-acetyltransferase</fullName>
    </submittedName>
</protein>
<feature type="non-terminal residue" evidence="2">
    <location>
        <position position="184"/>
    </location>
</feature>
<accession>A0A8T8I1Y2</accession>
<sequence>MTEQKELPPWPTTPPAHGPVVLREFAAEDVRLALELGDDPYIPLIGSLPASPTEQQALEWIERNRGRHAEGFGMSFAIADAATGRALGTIGLWLGELPTGRATAGYSVSPAHRGRGVGSNALRALTAFAWTIPELHRVQLHIEPWNDGSVRVAEAAGYRREGLLRSHQEIGGVRRDMLLYAAIR</sequence>
<dbReference type="Pfam" id="PF13302">
    <property type="entry name" value="Acetyltransf_3"/>
    <property type="match status" value="1"/>
</dbReference>
<dbReference type="Gene3D" id="3.40.630.30">
    <property type="match status" value="1"/>
</dbReference>
<proteinExistence type="predicted"/>
<dbReference type="InterPro" id="IPR000182">
    <property type="entry name" value="GNAT_dom"/>
</dbReference>
<dbReference type="AlphaFoldDB" id="A0A8T8I1Y2"/>
<dbReference type="CDD" id="cd04301">
    <property type="entry name" value="NAT_SF"/>
    <property type="match status" value="1"/>
</dbReference>
<reference evidence="2" key="1">
    <citation type="submission" date="2021-04" db="EMBL/GenBank/DDBJ databases">
        <title>Saccharothrix algeriensis WGS.</title>
        <authorList>
            <person name="Stuskova K."/>
            <person name="Hakalova E."/>
            <person name="Tebbal A.B."/>
            <person name="Eichmeier A."/>
        </authorList>
    </citation>
    <scope>NUCLEOTIDE SEQUENCE</scope>
    <source>
        <strain evidence="2">NRRL B-24137</strain>
    </source>
</reference>
<dbReference type="InterPro" id="IPR051908">
    <property type="entry name" value="Ribosomal_N-acetyltransferase"/>
</dbReference>
<name>A0A8T8I1Y2_9PSEU</name>
<dbReference type="GO" id="GO:0005737">
    <property type="term" value="C:cytoplasm"/>
    <property type="evidence" value="ECO:0007669"/>
    <property type="project" value="TreeGrafter"/>
</dbReference>
<dbReference type="SUPFAM" id="SSF55729">
    <property type="entry name" value="Acyl-CoA N-acyltransferases (Nat)"/>
    <property type="match status" value="1"/>
</dbReference>
<dbReference type="InterPro" id="IPR016181">
    <property type="entry name" value="Acyl_CoA_acyltransferase"/>
</dbReference>
<dbReference type="EMBL" id="CP072788">
    <property type="protein sequence ID" value="QTR04450.1"/>
    <property type="molecule type" value="Genomic_DNA"/>
</dbReference>
<organism evidence="2 3">
    <name type="scientific">Saccharothrix algeriensis</name>
    <dbReference type="NCBI Taxonomy" id="173560"/>
    <lineage>
        <taxon>Bacteria</taxon>
        <taxon>Bacillati</taxon>
        <taxon>Actinomycetota</taxon>
        <taxon>Actinomycetes</taxon>
        <taxon>Pseudonocardiales</taxon>
        <taxon>Pseudonocardiaceae</taxon>
        <taxon>Saccharothrix</taxon>
    </lineage>
</organism>
<feature type="domain" description="N-acetyltransferase" evidence="1">
    <location>
        <begin position="20"/>
        <end position="180"/>
    </location>
</feature>
<evidence type="ECO:0000313" key="3">
    <source>
        <dbReference type="Proteomes" id="UP000671828"/>
    </source>
</evidence>
<dbReference type="Proteomes" id="UP000671828">
    <property type="component" value="Chromosome"/>
</dbReference>
<dbReference type="PANTHER" id="PTHR43441">
    <property type="entry name" value="RIBOSOMAL-PROTEIN-SERINE ACETYLTRANSFERASE"/>
    <property type="match status" value="1"/>
</dbReference>
<evidence type="ECO:0000313" key="2">
    <source>
        <dbReference type="EMBL" id="QTR04450.1"/>
    </source>
</evidence>
<dbReference type="PANTHER" id="PTHR43441:SF10">
    <property type="entry name" value="ACETYLTRANSFERASE"/>
    <property type="match status" value="1"/>
</dbReference>